<evidence type="ECO:0000256" key="1">
    <source>
        <dbReference type="SAM" id="MobiDB-lite"/>
    </source>
</evidence>
<dbReference type="EMBL" id="KZ805562">
    <property type="protein sequence ID" value="PVH93885.1"/>
    <property type="molecule type" value="Genomic_DNA"/>
</dbReference>
<keyword evidence="3" id="KW-1185">Reference proteome</keyword>
<name>A0A2V1D753_9PLEO</name>
<organism evidence="2 3">
    <name type="scientific">Periconia macrospinosa</name>
    <dbReference type="NCBI Taxonomy" id="97972"/>
    <lineage>
        <taxon>Eukaryota</taxon>
        <taxon>Fungi</taxon>
        <taxon>Dikarya</taxon>
        <taxon>Ascomycota</taxon>
        <taxon>Pezizomycotina</taxon>
        <taxon>Dothideomycetes</taxon>
        <taxon>Pleosporomycetidae</taxon>
        <taxon>Pleosporales</taxon>
        <taxon>Massarineae</taxon>
        <taxon>Periconiaceae</taxon>
        <taxon>Periconia</taxon>
    </lineage>
</organism>
<feature type="compositionally biased region" description="Low complexity" evidence="1">
    <location>
        <begin position="201"/>
        <end position="215"/>
    </location>
</feature>
<evidence type="ECO:0000313" key="2">
    <source>
        <dbReference type="EMBL" id="PVH93885.1"/>
    </source>
</evidence>
<dbReference type="OrthoDB" id="3788658at2759"/>
<gene>
    <name evidence="2" type="ORF">DM02DRAFT_619008</name>
</gene>
<accession>A0A2V1D753</accession>
<reference evidence="2 3" key="1">
    <citation type="journal article" date="2018" name="Sci. Rep.">
        <title>Comparative genomics provides insights into the lifestyle and reveals functional heterogeneity of dark septate endophytic fungi.</title>
        <authorList>
            <person name="Knapp D.G."/>
            <person name="Nemeth J.B."/>
            <person name="Barry K."/>
            <person name="Hainaut M."/>
            <person name="Henrissat B."/>
            <person name="Johnson J."/>
            <person name="Kuo A."/>
            <person name="Lim J.H.P."/>
            <person name="Lipzen A."/>
            <person name="Nolan M."/>
            <person name="Ohm R.A."/>
            <person name="Tamas L."/>
            <person name="Grigoriev I.V."/>
            <person name="Spatafora J.W."/>
            <person name="Nagy L.G."/>
            <person name="Kovacs G.M."/>
        </authorList>
    </citation>
    <scope>NUCLEOTIDE SEQUENCE [LARGE SCALE GENOMIC DNA]</scope>
    <source>
        <strain evidence="2 3">DSE2036</strain>
    </source>
</reference>
<dbReference type="AlphaFoldDB" id="A0A2V1D753"/>
<evidence type="ECO:0000313" key="3">
    <source>
        <dbReference type="Proteomes" id="UP000244855"/>
    </source>
</evidence>
<proteinExistence type="predicted"/>
<sequence>MSSCCRTCDHRNHALATNKTAETLLDVCLITLAFKSEVVETNRATYVSLNTMLNNITDAAESSSHPSIFTVWSPCLSDPKTVVILTTAGQAFKNQNSPIFEPVSQHLSTRPSIQHVLLDWSVLSLATSSPEQRIACDIMILRAPNPGVAGAIGRQFGWNPKRSALSSQVGVAAPGGTFSRPGDLFRDFWAWAELNSEDPTSPSSSSAGSGYESSGARPGLISTNSEEKNMSLFWAEDDERRNMEDETLVMIFQWNSHVDADRFKHPLQKSLGQNFEEVSSDLWDRQVAHPVRQLQGIGAKAETYKLDLRAVEPRIDTGRLVPRDRGAVGSRRLSTMASGFGERVSGLWSR</sequence>
<protein>
    <submittedName>
        <fullName evidence="2">Uncharacterized protein</fullName>
    </submittedName>
</protein>
<dbReference type="Proteomes" id="UP000244855">
    <property type="component" value="Unassembled WGS sequence"/>
</dbReference>
<feature type="region of interest" description="Disordered" evidence="1">
    <location>
        <begin position="197"/>
        <end position="222"/>
    </location>
</feature>